<dbReference type="Pfam" id="PF00083">
    <property type="entry name" value="Sugar_tr"/>
    <property type="match status" value="1"/>
</dbReference>
<dbReference type="EMBL" id="ML978078">
    <property type="protein sequence ID" value="KAF2009713.1"/>
    <property type="molecule type" value="Genomic_DNA"/>
</dbReference>
<evidence type="ECO:0000256" key="1">
    <source>
        <dbReference type="ARBA" id="ARBA00004141"/>
    </source>
</evidence>
<keyword evidence="4 8" id="KW-0812">Transmembrane</keyword>
<dbReference type="InterPro" id="IPR020846">
    <property type="entry name" value="MFS_dom"/>
</dbReference>
<comment type="subcellular location">
    <subcellularLocation>
        <location evidence="1">Membrane</location>
        <topology evidence="1">Multi-pass membrane protein</topology>
    </subcellularLocation>
</comment>
<evidence type="ECO:0000256" key="2">
    <source>
        <dbReference type="ARBA" id="ARBA00010992"/>
    </source>
</evidence>
<dbReference type="PROSITE" id="PS50850">
    <property type="entry name" value="MFS"/>
    <property type="match status" value="1"/>
</dbReference>
<evidence type="ECO:0000313" key="11">
    <source>
        <dbReference type="Proteomes" id="UP000799778"/>
    </source>
</evidence>
<feature type="transmembrane region" description="Helical" evidence="8">
    <location>
        <begin position="416"/>
        <end position="433"/>
    </location>
</feature>
<evidence type="ECO:0000313" key="10">
    <source>
        <dbReference type="EMBL" id="KAF2009713.1"/>
    </source>
</evidence>
<dbReference type="NCBIfam" id="TIGR00879">
    <property type="entry name" value="SP"/>
    <property type="match status" value="1"/>
</dbReference>
<keyword evidence="10" id="KW-0762">Sugar transport</keyword>
<keyword evidence="3 7" id="KW-0813">Transport</keyword>
<feature type="transmembrane region" description="Helical" evidence="8">
    <location>
        <begin position="454"/>
        <end position="473"/>
    </location>
</feature>
<feature type="transmembrane region" description="Helical" evidence="8">
    <location>
        <begin position="382"/>
        <end position="404"/>
    </location>
</feature>
<feature type="transmembrane region" description="Helical" evidence="8">
    <location>
        <begin position="479"/>
        <end position="500"/>
    </location>
</feature>
<evidence type="ECO:0000259" key="9">
    <source>
        <dbReference type="PROSITE" id="PS50850"/>
    </source>
</evidence>
<evidence type="ECO:0000256" key="8">
    <source>
        <dbReference type="SAM" id="Phobius"/>
    </source>
</evidence>
<protein>
    <submittedName>
        <fullName evidence="10">Sugar transporter</fullName>
    </submittedName>
</protein>
<dbReference type="Proteomes" id="UP000799778">
    <property type="component" value="Unassembled WGS sequence"/>
</dbReference>
<feature type="non-terminal residue" evidence="10">
    <location>
        <position position="526"/>
    </location>
</feature>
<dbReference type="AlphaFoldDB" id="A0A6A5X9V1"/>
<feature type="transmembrane region" description="Helical" evidence="8">
    <location>
        <begin position="352"/>
        <end position="370"/>
    </location>
</feature>
<dbReference type="GO" id="GO:0005351">
    <property type="term" value="F:carbohydrate:proton symporter activity"/>
    <property type="evidence" value="ECO:0007669"/>
    <property type="project" value="TreeGrafter"/>
</dbReference>
<dbReference type="SUPFAM" id="SSF103473">
    <property type="entry name" value="MFS general substrate transporter"/>
    <property type="match status" value="1"/>
</dbReference>
<feature type="transmembrane region" description="Helical" evidence="8">
    <location>
        <begin position="154"/>
        <end position="176"/>
    </location>
</feature>
<feature type="transmembrane region" description="Helical" evidence="8">
    <location>
        <begin position="128"/>
        <end position="148"/>
    </location>
</feature>
<evidence type="ECO:0000256" key="5">
    <source>
        <dbReference type="ARBA" id="ARBA00022989"/>
    </source>
</evidence>
<sequence>MNATEKKSDEFVGEKMLTEDGRKIVDEGEVMGVNANIATIMAKHKPNPWGKGHLKLYLLACVCFLNSTMSGYDGSLMGSINVLPNYTSYFGLPNKGTPSTGIVFSIFQIGQMCAALFVWIADWRGRKQLIFIGTIGVIVGTIVTSTATTLPTFIGGRFLLSFFATLACSASPLYLVEVAPPLYRGTLAGMYNTFYYMGSILATSAVYGTHKHLSHKGDIDWRLPLWLQCVCPALVSIVILWFPESPRWLIGMDRQEEARAFLVKYHANGDPDHPLVALEMAEMIESLQKEPVTGWRNFFDLSVMVKTRSRRYRTMLNMTFAWFGQFSGNNVVSYYLPYLLANVGIASADTKLLLNIIYAIVGYIFASAGARMHDVIGRRKMLLGATAGMIVCLSITAGTAAGYVNTGSVTSSNASIAFIFIFGAIFAFAYTSMQPIYPAEVMSNDMRAKGMGTYKITGGCAGFINTFAAPIALTNIGYWFYVFFVFWDCFEFAFMYFFFVETKGLTLEEMDDIFEAKNPRKASTNV</sequence>
<feature type="transmembrane region" description="Helical" evidence="8">
    <location>
        <begin position="54"/>
        <end position="72"/>
    </location>
</feature>
<keyword evidence="11" id="KW-1185">Reference proteome</keyword>
<feature type="transmembrane region" description="Helical" evidence="8">
    <location>
        <begin position="223"/>
        <end position="242"/>
    </location>
</feature>
<evidence type="ECO:0000256" key="6">
    <source>
        <dbReference type="ARBA" id="ARBA00023136"/>
    </source>
</evidence>
<organism evidence="10 11">
    <name type="scientific">Aaosphaeria arxii CBS 175.79</name>
    <dbReference type="NCBI Taxonomy" id="1450172"/>
    <lineage>
        <taxon>Eukaryota</taxon>
        <taxon>Fungi</taxon>
        <taxon>Dikarya</taxon>
        <taxon>Ascomycota</taxon>
        <taxon>Pezizomycotina</taxon>
        <taxon>Dothideomycetes</taxon>
        <taxon>Pleosporomycetidae</taxon>
        <taxon>Pleosporales</taxon>
        <taxon>Pleosporales incertae sedis</taxon>
        <taxon>Aaosphaeria</taxon>
    </lineage>
</organism>
<dbReference type="Gene3D" id="1.20.1250.20">
    <property type="entry name" value="MFS general substrate transporter like domains"/>
    <property type="match status" value="1"/>
</dbReference>
<dbReference type="InterPro" id="IPR050360">
    <property type="entry name" value="MFS_Sugar_Transporters"/>
</dbReference>
<dbReference type="GO" id="GO:0016020">
    <property type="term" value="C:membrane"/>
    <property type="evidence" value="ECO:0007669"/>
    <property type="project" value="UniProtKB-SubCell"/>
</dbReference>
<evidence type="ECO:0000256" key="7">
    <source>
        <dbReference type="RuleBase" id="RU003346"/>
    </source>
</evidence>
<keyword evidence="5 8" id="KW-1133">Transmembrane helix</keyword>
<dbReference type="PROSITE" id="PS50244">
    <property type="entry name" value="S5A_REDUCTASE"/>
    <property type="match status" value="1"/>
</dbReference>
<dbReference type="FunFam" id="1.20.1250.20:FF:000134">
    <property type="entry name" value="MFS sugar transporter protein"/>
    <property type="match status" value="1"/>
</dbReference>
<comment type="similarity">
    <text evidence="2 7">Belongs to the major facilitator superfamily. Sugar transporter (TC 2.A.1.1) family.</text>
</comment>
<feature type="transmembrane region" description="Helical" evidence="8">
    <location>
        <begin position="188"/>
        <end position="208"/>
    </location>
</feature>
<proteinExistence type="inferred from homology"/>
<dbReference type="OrthoDB" id="6133115at2759"/>
<dbReference type="InterPro" id="IPR036259">
    <property type="entry name" value="MFS_trans_sf"/>
</dbReference>
<name>A0A6A5X9V1_9PLEO</name>
<evidence type="ECO:0000256" key="4">
    <source>
        <dbReference type="ARBA" id="ARBA00022692"/>
    </source>
</evidence>
<dbReference type="RefSeq" id="XP_033378052.1">
    <property type="nucleotide sequence ID" value="XM_033524718.1"/>
</dbReference>
<reference evidence="10" key="1">
    <citation type="journal article" date="2020" name="Stud. Mycol.">
        <title>101 Dothideomycetes genomes: a test case for predicting lifestyles and emergence of pathogens.</title>
        <authorList>
            <person name="Haridas S."/>
            <person name="Albert R."/>
            <person name="Binder M."/>
            <person name="Bloem J."/>
            <person name="Labutti K."/>
            <person name="Salamov A."/>
            <person name="Andreopoulos B."/>
            <person name="Baker S."/>
            <person name="Barry K."/>
            <person name="Bills G."/>
            <person name="Bluhm B."/>
            <person name="Cannon C."/>
            <person name="Castanera R."/>
            <person name="Culley D."/>
            <person name="Daum C."/>
            <person name="Ezra D."/>
            <person name="Gonzalez J."/>
            <person name="Henrissat B."/>
            <person name="Kuo A."/>
            <person name="Liang C."/>
            <person name="Lipzen A."/>
            <person name="Lutzoni F."/>
            <person name="Magnuson J."/>
            <person name="Mondo S."/>
            <person name="Nolan M."/>
            <person name="Ohm R."/>
            <person name="Pangilinan J."/>
            <person name="Park H.-J."/>
            <person name="Ramirez L."/>
            <person name="Alfaro M."/>
            <person name="Sun H."/>
            <person name="Tritt A."/>
            <person name="Yoshinaga Y."/>
            <person name="Zwiers L.-H."/>
            <person name="Turgeon B."/>
            <person name="Goodwin S."/>
            <person name="Spatafora J."/>
            <person name="Crous P."/>
            <person name="Grigoriev I."/>
        </authorList>
    </citation>
    <scope>NUCLEOTIDE SEQUENCE</scope>
    <source>
        <strain evidence="10">CBS 175.79</strain>
    </source>
</reference>
<dbReference type="InterPro" id="IPR005828">
    <property type="entry name" value="MFS_sugar_transport-like"/>
</dbReference>
<feature type="transmembrane region" description="Helical" evidence="8">
    <location>
        <begin position="314"/>
        <end position="332"/>
    </location>
</feature>
<feature type="domain" description="Major facilitator superfamily (MFS) profile" evidence="9">
    <location>
        <begin position="59"/>
        <end position="505"/>
    </location>
</feature>
<gene>
    <name evidence="10" type="ORF">BU24DRAFT_380331</name>
</gene>
<dbReference type="PANTHER" id="PTHR48022">
    <property type="entry name" value="PLASTIDIC GLUCOSE TRANSPORTER 4"/>
    <property type="match status" value="1"/>
</dbReference>
<keyword evidence="6 8" id="KW-0472">Membrane</keyword>
<feature type="transmembrane region" description="Helical" evidence="8">
    <location>
        <begin position="102"/>
        <end position="121"/>
    </location>
</feature>
<evidence type="ECO:0000256" key="3">
    <source>
        <dbReference type="ARBA" id="ARBA00022448"/>
    </source>
</evidence>
<accession>A0A6A5X9V1</accession>
<dbReference type="InterPro" id="IPR003663">
    <property type="entry name" value="Sugar/inositol_transpt"/>
</dbReference>
<dbReference type="GeneID" id="54282115"/>
<dbReference type="PANTHER" id="PTHR48022:SF70">
    <property type="entry name" value="MONOSACCHARIDE TRANSPORTER, PUTATIVE (AFU_ORTHOLOGUE AFUA_5G14540)-RELATED"/>
    <property type="match status" value="1"/>
</dbReference>